<name>A0A365QW76_9BURK</name>
<proteinExistence type="inferred from homology"/>
<dbReference type="CDD" id="cd02970">
    <property type="entry name" value="PRX_like2"/>
    <property type="match status" value="1"/>
</dbReference>
<evidence type="ECO:0000256" key="7">
    <source>
        <dbReference type="ARBA" id="ARBA00023284"/>
    </source>
</evidence>
<dbReference type="Proteomes" id="UP000252458">
    <property type="component" value="Unassembled WGS sequence"/>
</dbReference>
<keyword evidence="3" id="KW-0575">Peroxidase</keyword>
<comment type="function">
    <text evidence="1">Thiol-specific peroxidase that catalyzes the reduction of hydrogen peroxide and organic hydroperoxides to water and alcohols, respectively. Plays a role in cell protection against oxidative stress by detoxifying peroxides and as sensor of hydrogen peroxide-mediated signaling events.</text>
</comment>
<dbReference type="AlphaFoldDB" id="A0A365QW76"/>
<evidence type="ECO:0000256" key="1">
    <source>
        <dbReference type="ARBA" id="ARBA00003330"/>
    </source>
</evidence>
<dbReference type="GO" id="GO:0005737">
    <property type="term" value="C:cytoplasm"/>
    <property type="evidence" value="ECO:0007669"/>
    <property type="project" value="TreeGrafter"/>
</dbReference>
<dbReference type="GO" id="GO:0034599">
    <property type="term" value="P:cellular response to oxidative stress"/>
    <property type="evidence" value="ECO:0007669"/>
    <property type="project" value="TreeGrafter"/>
</dbReference>
<dbReference type="InterPro" id="IPR050924">
    <property type="entry name" value="Peroxiredoxin_BCP/PrxQ"/>
</dbReference>
<comment type="similarity">
    <text evidence="9">Belongs to the peroxiredoxin family. BCP/PrxQ subfamily.</text>
</comment>
<dbReference type="PROSITE" id="PS51352">
    <property type="entry name" value="THIOREDOXIN_2"/>
    <property type="match status" value="1"/>
</dbReference>
<evidence type="ECO:0000256" key="9">
    <source>
        <dbReference type="ARBA" id="ARBA00038489"/>
    </source>
</evidence>
<dbReference type="Pfam" id="PF00578">
    <property type="entry name" value="AhpC-TSA"/>
    <property type="match status" value="1"/>
</dbReference>
<dbReference type="PANTHER" id="PTHR42801:SF7">
    <property type="entry name" value="SLL1159 PROTEIN"/>
    <property type="match status" value="1"/>
</dbReference>
<dbReference type="Gene3D" id="3.40.30.10">
    <property type="entry name" value="Glutaredoxin"/>
    <property type="match status" value="1"/>
</dbReference>
<evidence type="ECO:0000256" key="6">
    <source>
        <dbReference type="ARBA" id="ARBA00023157"/>
    </source>
</evidence>
<keyword evidence="5" id="KW-0560">Oxidoreductase</keyword>
<keyword evidence="4" id="KW-0049">Antioxidant</keyword>
<evidence type="ECO:0000256" key="10">
    <source>
        <dbReference type="ARBA" id="ARBA00042639"/>
    </source>
</evidence>
<dbReference type="GO" id="GO:0045454">
    <property type="term" value="P:cell redox homeostasis"/>
    <property type="evidence" value="ECO:0007669"/>
    <property type="project" value="TreeGrafter"/>
</dbReference>
<evidence type="ECO:0000256" key="11">
    <source>
        <dbReference type="ARBA" id="ARBA00049091"/>
    </source>
</evidence>
<evidence type="ECO:0000313" key="13">
    <source>
        <dbReference type="EMBL" id="RBB39659.1"/>
    </source>
</evidence>
<evidence type="ECO:0000256" key="2">
    <source>
        <dbReference type="ARBA" id="ARBA00013017"/>
    </source>
</evidence>
<evidence type="ECO:0000259" key="12">
    <source>
        <dbReference type="PROSITE" id="PS51352"/>
    </source>
</evidence>
<dbReference type="RefSeq" id="WP_060233800.1">
    <property type="nucleotide sequence ID" value="NZ_QMFZ01000009.1"/>
</dbReference>
<keyword evidence="6" id="KW-1015">Disulfide bond</keyword>
<sequence>MSLSTQIDALKAGMADKVPAEALQAMGKAAADLAASGIAETALKAGARAPAFELPDAEGSIVRLSELLKDGPVVLTFYRGQWCPFCNLTLAALQHALPEIREAGATLVAVSPQTPQSTAATVKASAIDFPVLSDAGNHIARSFGLVFSLATDMRPIYRDLGVDLPAFNGDASYELPLAATYVIGQNGSVAYAFVDSDYTRRLEPAEIVRIVKAL</sequence>
<dbReference type="EMBL" id="QMFZ01000009">
    <property type="protein sequence ID" value="RBB39659.1"/>
    <property type="molecule type" value="Genomic_DNA"/>
</dbReference>
<evidence type="ECO:0000256" key="4">
    <source>
        <dbReference type="ARBA" id="ARBA00022862"/>
    </source>
</evidence>
<reference evidence="13 14" key="1">
    <citation type="submission" date="2018-06" db="EMBL/GenBank/DDBJ databases">
        <title>Draft genome sequence of Burkholderia reimsis strain BE51 isolated from a French agricultural soil.</title>
        <authorList>
            <person name="Esmaeel Q."/>
        </authorList>
    </citation>
    <scope>NUCLEOTIDE SEQUENCE [LARGE SCALE GENOMIC DNA]</scope>
    <source>
        <strain evidence="13 14">BE51</strain>
    </source>
</reference>
<evidence type="ECO:0000256" key="3">
    <source>
        <dbReference type="ARBA" id="ARBA00022559"/>
    </source>
</evidence>
<dbReference type="PANTHER" id="PTHR42801">
    <property type="entry name" value="THIOREDOXIN-DEPENDENT PEROXIDE REDUCTASE"/>
    <property type="match status" value="1"/>
</dbReference>
<comment type="caution">
    <text evidence="13">The sequence shown here is derived from an EMBL/GenBank/DDBJ whole genome shotgun (WGS) entry which is preliminary data.</text>
</comment>
<evidence type="ECO:0000313" key="14">
    <source>
        <dbReference type="Proteomes" id="UP000252458"/>
    </source>
</evidence>
<feature type="domain" description="Thioredoxin" evidence="12">
    <location>
        <begin position="43"/>
        <end position="214"/>
    </location>
</feature>
<evidence type="ECO:0000256" key="5">
    <source>
        <dbReference type="ARBA" id="ARBA00023002"/>
    </source>
</evidence>
<dbReference type="SUPFAM" id="SSF52833">
    <property type="entry name" value="Thioredoxin-like"/>
    <property type="match status" value="1"/>
</dbReference>
<dbReference type="InterPro" id="IPR036249">
    <property type="entry name" value="Thioredoxin-like_sf"/>
</dbReference>
<protein>
    <recommendedName>
        <fullName evidence="2">thioredoxin-dependent peroxiredoxin</fullName>
        <ecNumber evidence="2">1.11.1.24</ecNumber>
    </recommendedName>
    <alternativeName>
        <fullName evidence="8">Thioredoxin peroxidase</fullName>
    </alternativeName>
    <alternativeName>
        <fullName evidence="10">Thioredoxin-dependent peroxiredoxin Bcp</fullName>
    </alternativeName>
</protein>
<keyword evidence="14" id="KW-1185">Reference proteome</keyword>
<gene>
    <name evidence="13" type="ORF">DPV79_13130</name>
</gene>
<dbReference type="EC" id="1.11.1.24" evidence="2"/>
<organism evidence="13 14">
    <name type="scientific">Burkholderia reimsis</name>
    <dbReference type="NCBI Taxonomy" id="2234132"/>
    <lineage>
        <taxon>Bacteria</taxon>
        <taxon>Pseudomonadati</taxon>
        <taxon>Pseudomonadota</taxon>
        <taxon>Betaproteobacteria</taxon>
        <taxon>Burkholderiales</taxon>
        <taxon>Burkholderiaceae</taxon>
        <taxon>Burkholderia</taxon>
    </lineage>
</organism>
<comment type="catalytic activity">
    <reaction evidence="11">
        <text>a hydroperoxide + [thioredoxin]-dithiol = an alcohol + [thioredoxin]-disulfide + H2O</text>
        <dbReference type="Rhea" id="RHEA:62620"/>
        <dbReference type="Rhea" id="RHEA-COMP:10698"/>
        <dbReference type="Rhea" id="RHEA-COMP:10700"/>
        <dbReference type="ChEBI" id="CHEBI:15377"/>
        <dbReference type="ChEBI" id="CHEBI:29950"/>
        <dbReference type="ChEBI" id="CHEBI:30879"/>
        <dbReference type="ChEBI" id="CHEBI:35924"/>
        <dbReference type="ChEBI" id="CHEBI:50058"/>
        <dbReference type="EC" id="1.11.1.24"/>
    </reaction>
</comment>
<accession>A0A365QW76</accession>
<dbReference type="InterPro" id="IPR000866">
    <property type="entry name" value="AhpC/TSA"/>
</dbReference>
<dbReference type="GO" id="GO:0008379">
    <property type="term" value="F:thioredoxin peroxidase activity"/>
    <property type="evidence" value="ECO:0007669"/>
    <property type="project" value="TreeGrafter"/>
</dbReference>
<evidence type="ECO:0000256" key="8">
    <source>
        <dbReference type="ARBA" id="ARBA00032824"/>
    </source>
</evidence>
<dbReference type="InterPro" id="IPR013766">
    <property type="entry name" value="Thioredoxin_domain"/>
</dbReference>
<keyword evidence="7" id="KW-0676">Redox-active center</keyword>